<feature type="domain" description="Protein kinase" evidence="7">
    <location>
        <begin position="23"/>
        <end position="284"/>
    </location>
</feature>
<evidence type="ECO:0000256" key="6">
    <source>
        <dbReference type="SAM" id="Phobius"/>
    </source>
</evidence>
<dbReference type="SUPFAM" id="SSF56112">
    <property type="entry name" value="Protein kinase-like (PK-like)"/>
    <property type="match status" value="1"/>
</dbReference>
<dbReference type="PROSITE" id="PS50011">
    <property type="entry name" value="PROTEIN_KINASE_DOM"/>
    <property type="match status" value="1"/>
</dbReference>
<dbReference type="InterPro" id="IPR017441">
    <property type="entry name" value="Protein_kinase_ATP_BS"/>
</dbReference>
<feature type="transmembrane region" description="Helical" evidence="6">
    <location>
        <begin position="311"/>
        <end position="331"/>
    </location>
</feature>
<dbReference type="PROSITE" id="PS00107">
    <property type="entry name" value="PROTEIN_KINASE_ATP"/>
    <property type="match status" value="1"/>
</dbReference>
<accession>A0ABS3S6I2</accession>
<dbReference type="InterPro" id="IPR000719">
    <property type="entry name" value="Prot_kinase_dom"/>
</dbReference>
<evidence type="ECO:0000259" key="7">
    <source>
        <dbReference type="PROSITE" id="PS50011"/>
    </source>
</evidence>
<evidence type="ECO:0000256" key="4">
    <source>
        <dbReference type="ARBA" id="ARBA00022840"/>
    </source>
</evidence>
<dbReference type="InterPro" id="IPR008271">
    <property type="entry name" value="Ser/Thr_kinase_AS"/>
</dbReference>
<evidence type="ECO:0000313" key="8">
    <source>
        <dbReference type="EMBL" id="MBO2464198.1"/>
    </source>
</evidence>
<dbReference type="EMBL" id="JAGEPF010000033">
    <property type="protein sequence ID" value="MBO2464198.1"/>
    <property type="molecule type" value="Genomic_DNA"/>
</dbReference>
<proteinExistence type="predicted"/>
<keyword evidence="4 5" id="KW-0067">ATP-binding</keyword>
<keyword evidence="8" id="KW-0723">Serine/threonine-protein kinase</keyword>
<keyword evidence="3 8" id="KW-0418">Kinase</keyword>
<evidence type="ECO:0000256" key="3">
    <source>
        <dbReference type="ARBA" id="ARBA00022777"/>
    </source>
</evidence>
<dbReference type="PROSITE" id="PS00108">
    <property type="entry name" value="PROTEIN_KINASE_ST"/>
    <property type="match status" value="1"/>
</dbReference>
<keyword evidence="6" id="KW-1133">Transmembrane helix</keyword>
<keyword evidence="6" id="KW-0472">Membrane</keyword>
<dbReference type="Gene3D" id="3.30.200.20">
    <property type="entry name" value="Phosphorylase Kinase, domain 1"/>
    <property type="match status" value="1"/>
</dbReference>
<evidence type="ECO:0000256" key="5">
    <source>
        <dbReference type="PROSITE-ProRule" id="PRU10141"/>
    </source>
</evidence>
<protein>
    <submittedName>
        <fullName evidence="8">Serine/threonine protein kinase</fullName>
    </submittedName>
</protein>
<dbReference type="InterPro" id="IPR011009">
    <property type="entry name" value="Kinase-like_dom_sf"/>
</dbReference>
<organism evidence="8 9">
    <name type="scientific">Actinomadura violacea</name>
    <dbReference type="NCBI Taxonomy" id="2819934"/>
    <lineage>
        <taxon>Bacteria</taxon>
        <taxon>Bacillati</taxon>
        <taxon>Actinomycetota</taxon>
        <taxon>Actinomycetes</taxon>
        <taxon>Streptosporangiales</taxon>
        <taxon>Thermomonosporaceae</taxon>
        <taxon>Actinomadura</taxon>
    </lineage>
</organism>
<comment type="caution">
    <text evidence="8">The sequence shown here is derived from an EMBL/GenBank/DDBJ whole genome shotgun (WGS) entry which is preliminary data.</text>
</comment>
<keyword evidence="1" id="KW-0808">Transferase</keyword>
<keyword evidence="6" id="KW-0812">Transmembrane</keyword>
<keyword evidence="9" id="KW-1185">Reference proteome</keyword>
<dbReference type="Proteomes" id="UP000680206">
    <property type="component" value="Unassembled WGS sequence"/>
</dbReference>
<dbReference type="PANTHER" id="PTHR43289:SF34">
    <property type="entry name" value="SERINE_THREONINE-PROTEIN KINASE YBDM-RELATED"/>
    <property type="match status" value="1"/>
</dbReference>
<dbReference type="Gene3D" id="1.10.510.10">
    <property type="entry name" value="Transferase(Phosphotransferase) domain 1"/>
    <property type="match status" value="1"/>
</dbReference>
<dbReference type="CDD" id="cd14014">
    <property type="entry name" value="STKc_PknB_like"/>
    <property type="match status" value="1"/>
</dbReference>
<dbReference type="SMART" id="SM00220">
    <property type="entry name" value="S_TKc"/>
    <property type="match status" value="1"/>
</dbReference>
<gene>
    <name evidence="8" type="ORF">J4709_42175</name>
</gene>
<keyword evidence="2 5" id="KW-0547">Nucleotide-binding</keyword>
<evidence type="ECO:0000256" key="1">
    <source>
        <dbReference type="ARBA" id="ARBA00022679"/>
    </source>
</evidence>
<dbReference type="PANTHER" id="PTHR43289">
    <property type="entry name" value="MITOGEN-ACTIVATED PROTEIN KINASE KINASE KINASE 20-RELATED"/>
    <property type="match status" value="1"/>
</dbReference>
<name>A0ABS3S6I2_9ACTN</name>
<evidence type="ECO:0000313" key="9">
    <source>
        <dbReference type="Proteomes" id="UP000680206"/>
    </source>
</evidence>
<evidence type="ECO:0000256" key="2">
    <source>
        <dbReference type="ARBA" id="ARBA00022741"/>
    </source>
</evidence>
<dbReference type="GO" id="GO:0004674">
    <property type="term" value="F:protein serine/threonine kinase activity"/>
    <property type="evidence" value="ECO:0007669"/>
    <property type="project" value="UniProtKB-KW"/>
</dbReference>
<dbReference type="Gene3D" id="2.60.120.560">
    <property type="entry name" value="Exo-inulinase, domain 1"/>
    <property type="match status" value="1"/>
</dbReference>
<feature type="binding site" evidence="5">
    <location>
        <position position="51"/>
    </location>
    <ligand>
        <name>ATP</name>
        <dbReference type="ChEBI" id="CHEBI:30616"/>
    </ligand>
</feature>
<dbReference type="RefSeq" id="WP_208250597.1">
    <property type="nucleotide sequence ID" value="NZ_JAGEPF010000033.1"/>
</dbReference>
<dbReference type="Pfam" id="PF00069">
    <property type="entry name" value="Pkinase"/>
    <property type="match status" value="1"/>
</dbReference>
<reference evidence="8 9" key="1">
    <citation type="submission" date="2021-03" db="EMBL/GenBank/DDBJ databases">
        <title>Actinomadura violae sp. nov., isolated from lichen in Thailand.</title>
        <authorList>
            <person name="Kanchanasin P."/>
            <person name="Saeng-In P."/>
            <person name="Phongsopitanun W."/>
            <person name="Yuki M."/>
            <person name="Kudo T."/>
            <person name="Ohkuma M."/>
            <person name="Tanasupawat S."/>
        </authorList>
    </citation>
    <scope>NUCLEOTIDE SEQUENCE [LARGE SCALE GENOMIC DNA]</scope>
    <source>
        <strain evidence="8 9">LCR2-06</strain>
    </source>
</reference>
<sequence>MTLDADRAGEALRPDDPGRIGPYRLLRRLGQGGMGTVFLAEGPGGGPVAVKVINPEMAGEGEALQRFRREIEAARSVRRYCTAPVIDADLDRRPPYLVTEYIEGPGLDRAVADRGPLDGSALEGLAVGVAVALAGIHGAGVVHRDLKPANVLLSPTGPRVIDFGIARPLDGSDGPTRSGQFVGTPSYMAPEVLLGEPAGHASDVFAWGCVVAYAGTGRPPFQGRTIAETFHLIQTREPVLDGLDPALRDLVAAALAKDPQQRPSVRDLLARLVGGVEPDDTAALEATVRAEWATGDRTIVDPRPRRNRRPLLAGAAAAAVLVVAAAVVLAVRGGGLGSDSPPGNVTRVWGDDFASTDSGWMGTSYTHENSYRGEGYEDGKYWVNADSSRGEWSAAPVDLGRIADRVLLTVTTSDLSGPDDGWYGADCRGIEDYADGTDRRYAFLIRKDGGEAVIRKIASAQGNEQFARSGTVPGLRKGRPNKIQIACEAEDGGKRVRLRLWVNGARVIDKTDADAPLGYGHVGLEAAPGGGTDASAAMSAGFDDITVYKIKG</sequence>